<name>A0A225WAQ8_9STRA</name>
<sequence>MKPEDAEGDSLMSSYEAKLLGSERVTRWREAGVRVHRSPASSSLGEPESKRQQYAPPRPSPIPSMSSLMSNRTSTQDDRSMATRRQPEVDLRRQVRTMDQRSTPTGLDESNLSGTLEFRSSGNGLSPASSRWSMTGGAAQHMQFAHAIPAGMVFAAQGDVIQPESSLGVQVTEAVLPVPSIPANLDDVVMAGLHSEWQQVEDIPEVYLQTWINPSDDSPRESDSSDAARKRRHSKRSRRSSRRSPSRSIKSEMTSRSGRSRHSATSGASQVALNAMRSTQDMLARMESKQDTTQVHLNQHVDQAFQVIQMLAARPGVVKGVTVPNVEAPTASVHVSRGPAEARPNDVTSHEVVRALKAAGT</sequence>
<dbReference type="AlphaFoldDB" id="A0A225WAQ8"/>
<evidence type="ECO:0000313" key="3">
    <source>
        <dbReference type="Proteomes" id="UP000198211"/>
    </source>
</evidence>
<keyword evidence="3" id="KW-1185">Reference proteome</keyword>
<gene>
    <name evidence="2" type="ORF">PHMEG_00012321</name>
</gene>
<comment type="caution">
    <text evidence="2">The sequence shown here is derived from an EMBL/GenBank/DDBJ whole genome shotgun (WGS) entry which is preliminary data.</text>
</comment>
<dbReference type="EMBL" id="NBNE01001386">
    <property type="protein sequence ID" value="OWZ14229.1"/>
    <property type="molecule type" value="Genomic_DNA"/>
</dbReference>
<feature type="compositionally biased region" description="Polar residues" evidence="1">
    <location>
        <begin position="100"/>
        <end position="131"/>
    </location>
</feature>
<feature type="compositionally biased region" description="Basic and acidic residues" evidence="1">
    <location>
        <begin position="24"/>
        <end position="33"/>
    </location>
</feature>
<protein>
    <submittedName>
        <fullName evidence="2">Uncharacterized protein</fullName>
    </submittedName>
</protein>
<organism evidence="2 3">
    <name type="scientific">Phytophthora megakarya</name>
    <dbReference type="NCBI Taxonomy" id="4795"/>
    <lineage>
        <taxon>Eukaryota</taxon>
        <taxon>Sar</taxon>
        <taxon>Stramenopiles</taxon>
        <taxon>Oomycota</taxon>
        <taxon>Peronosporomycetes</taxon>
        <taxon>Peronosporales</taxon>
        <taxon>Peronosporaceae</taxon>
        <taxon>Phytophthora</taxon>
    </lineage>
</organism>
<accession>A0A225WAQ8</accession>
<feature type="compositionally biased region" description="Polar residues" evidence="1">
    <location>
        <begin position="251"/>
        <end position="270"/>
    </location>
</feature>
<feature type="region of interest" description="Disordered" evidence="1">
    <location>
        <begin position="1"/>
        <end position="131"/>
    </location>
</feature>
<feature type="compositionally biased region" description="Basic and acidic residues" evidence="1">
    <location>
        <begin position="217"/>
        <end position="228"/>
    </location>
</feature>
<dbReference type="OrthoDB" id="146092at2759"/>
<reference evidence="3" key="1">
    <citation type="submission" date="2017-03" db="EMBL/GenBank/DDBJ databases">
        <title>Phytopthora megakarya and P. palmivora, two closely related causual agents of cacao black pod achieved similar genome size and gene model numbers by different mechanisms.</title>
        <authorList>
            <person name="Ali S."/>
            <person name="Shao J."/>
            <person name="Larry D.J."/>
            <person name="Kronmiller B."/>
            <person name="Shen D."/>
            <person name="Strem M.D."/>
            <person name="Melnick R.L."/>
            <person name="Guiltinan M.J."/>
            <person name="Tyler B.M."/>
            <person name="Meinhardt L.W."/>
            <person name="Bailey B.A."/>
        </authorList>
    </citation>
    <scope>NUCLEOTIDE SEQUENCE [LARGE SCALE GENOMIC DNA]</scope>
    <source>
        <strain evidence="3">zdho120</strain>
    </source>
</reference>
<evidence type="ECO:0000256" key="1">
    <source>
        <dbReference type="SAM" id="MobiDB-lite"/>
    </source>
</evidence>
<dbReference type="Proteomes" id="UP000198211">
    <property type="component" value="Unassembled WGS sequence"/>
</dbReference>
<feature type="compositionally biased region" description="Basic and acidic residues" evidence="1">
    <location>
        <begin position="75"/>
        <end position="99"/>
    </location>
</feature>
<evidence type="ECO:0000313" key="2">
    <source>
        <dbReference type="EMBL" id="OWZ14229.1"/>
    </source>
</evidence>
<proteinExistence type="predicted"/>
<feature type="region of interest" description="Disordered" evidence="1">
    <location>
        <begin position="211"/>
        <end position="270"/>
    </location>
</feature>
<feature type="compositionally biased region" description="Basic residues" evidence="1">
    <location>
        <begin position="229"/>
        <end position="245"/>
    </location>
</feature>